<proteinExistence type="predicted"/>
<name>A0ABV6LVX9_9ACTN</name>
<reference evidence="1 2" key="1">
    <citation type="submission" date="2024-09" db="EMBL/GenBank/DDBJ databases">
        <authorList>
            <person name="Sun Q."/>
            <person name="Mori K."/>
        </authorList>
    </citation>
    <scope>NUCLEOTIDE SEQUENCE [LARGE SCALE GENOMIC DNA]</scope>
    <source>
        <strain evidence="1 2">TBRC 3947</strain>
    </source>
</reference>
<dbReference type="RefSeq" id="WP_377244694.1">
    <property type="nucleotide sequence ID" value="NZ_JBHLUH010000004.1"/>
</dbReference>
<dbReference type="EMBL" id="JBHLUH010000004">
    <property type="protein sequence ID" value="MFC0526570.1"/>
    <property type="molecule type" value="Genomic_DNA"/>
</dbReference>
<comment type="caution">
    <text evidence="1">The sequence shown here is derived from an EMBL/GenBank/DDBJ whole genome shotgun (WGS) entry which is preliminary data.</text>
</comment>
<accession>A0ABV6LVX9</accession>
<evidence type="ECO:0000313" key="2">
    <source>
        <dbReference type="Proteomes" id="UP001589867"/>
    </source>
</evidence>
<dbReference type="Proteomes" id="UP001589867">
    <property type="component" value="Unassembled WGS sequence"/>
</dbReference>
<sequence>MTARELLLSTPAPEDAGASTADLFEWQAAVAAADGLALAAVALQDRTSVETANAQSIICEHHEDYAVLLGDDVELVSVKHRELSSGSWTWATLVEDGGLAHLFGRWRALGRTMRCRMVTNAGLASGPPAQLHGLCRQLRQEDSDSGNYAKKDELIRNFGVELVHHAKIAKLPMEWRVEVGTPKGSIVPSSELLSEIKAFLAVLRLDTGRPHRNDMNAAAPEKYVEPLLAELELPVSIAKAAWGGDAWPI</sequence>
<protein>
    <submittedName>
        <fullName evidence="1">Uncharacterized protein</fullName>
    </submittedName>
</protein>
<organism evidence="1 2">
    <name type="scientific">Phytohabitans kaempferiae</name>
    <dbReference type="NCBI Taxonomy" id="1620943"/>
    <lineage>
        <taxon>Bacteria</taxon>
        <taxon>Bacillati</taxon>
        <taxon>Actinomycetota</taxon>
        <taxon>Actinomycetes</taxon>
        <taxon>Micromonosporales</taxon>
        <taxon>Micromonosporaceae</taxon>
    </lineage>
</organism>
<keyword evidence="2" id="KW-1185">Reference proteome</keyword>
<gene>
    <name evidence="1" type="ORF">ACFFIA_02715</name>
</gene>
<evidence type="ECO:0000313" key="1">
    <source>
        <dbReference type="EMBL" id="MFC0526570.1"/>
    </source>
</evidence>